<name>A0ACC1BSJ8_9ROSI</name>
<comment type="caution">
    <text evidence="1">The sequence shown here is derived from an EMBL/GenBank/DDBJ whole genome shotgun (WGS) entry which is preliminary data.</text>
</comment>
<dbReference type="Proteomes" id="UP001164250">
    <property type="component" value="Chromosome 3"/>
</dbReference>
<keyword evidence="2" id="KW-1185">Reference proteome</keyword>
<dbReference type="EMBL" id="CM047899">
    <property type="protein sequence ID" value="KAJ0101986.1"/>
    <property type="molecule type" value="Genomic_DNA"/>
</dbReference>
<evidence type="ECO:0000313" key="2">
    <source>
        <dbReference type="Proteomes" id="UP001164250"/>
    </source>
</evidence>
<gene>
    <name evidence="1" type="ORF">Patl1_03854</name>
</gene>
<evidence type="ECO:0000313" key="1">
    <source>
        <dbReference type="EMBL" id="KAJ0101986.1"/>
    </source>
</evidence>
<protein>
    <submittedName>
        <fullName evidence="1">Uncharacterized protein</fullName>
    </submittedName>
</protein>
<accession>A0ACC1BSJ8</accession>
<sequence length="242" mass="28148">MEAGHEPSTKGRCWNELKSRGMLKWGKRMNVQFLRYYEKEKLDGDYPTQDPVCAMEFNMLKEAMARMERNMQELLLKKKEDDVALVNSPSSCVMSQNFDHDNFLLPLKEMYTDLMNEKAKIEEQMMEVSHSLDFDDDNFLVPLKEMYADLMNEKAKIEEQMMEVSHSLDFDDDNFLVPLKQMYTDLMNKKAKIEEQMMEVSHSLCAMEVLMEKLKSSVEETNEAESICSNGVEHLVLSSSSS</sequence>
<organism evidence="1 2">
    <name type="scientific">Pistacia atlantica</name>
    <dbReference type="NCBI Taxonomy" id="434234"/>
    <lineage>
        <taxon>Eukaryota</taxon>
        <taxon>Viridiplantae</taxon>
        <taxon>Streptophyta</taxon>
        <taxon>Embryophyta</taxon>
        <taxon>Tracheophyta</taxon>
        <taxon>Spermatophyta</taxon>
        <taxon>Magnoliopsida</taxon>
        <taxon>eudicotyledons</taxon>
        <taxon>Gunneridae</taxon>
        <taxon>Pentapetalae</taxon>
        <taxon>rosids</taxon>
        <taxon>malvids</taxon>
        <taxon>Sapindales</taxon>
        <taxon>Anacardiaceae</taxon>
        <taxon>Pistacia</taxon>
    </lineage>
</organism>
<proteinExistence type="predicted"/>
<reference evidence="2" key="1">
    <citation type="journal article" date="2023" name="G3 (Bethesda)">
        <title>Genome assembly and association tests identify interacting loci associated with vigor, precocity, and sex in interspecific pistachio rootstocks.</title>
        <authorList>
            <person name="Palmer W."/>
            <person name="Jacygrad E."/>
            <person name="Sagayaradj S."/>
            <person name="Cavanaugh K."/>
            <person name="Han R."/>
            <person name="Bertier L."/>
            <person name="Beede B."/>
            <person name="Kafkas S."/>
            <person name="Golino D."/>
            <person name="Preece J."/>
            <person name="Michelmore R."/>
        </authorList>
    </citation>
    <scope>NUCLEOTIDE SEQUENCE [LARGE SCALE GENOMIC DNA]</scope>
</reference>